<dbReference type="EMBL" id="CP087714">
    <property type="protein sequence ID" value="XAT64822.1"/>
    <property type="molecule type" value="Genomic_DNA"/>
</dbReference>
<evidence type="ECO:0000313" key="2">
    <source>
        <dbReference type="Proteomes" id="UP001492541"/>
    </source>
</evidence>
<gene>
    <name evidence="1" type="ORF">LPQ35_05500</name>
</gene>
<evidence type="ECO:0000313" key="1">
    <source>
        <dbReference type="EMBL" id="XAT64822.1"/>
    </source>
</evidence>
<protein>
    <submittedName>
        <fullName evidence="1">Uncharacterized protein</fullName>
    </submittedName>
</protein>
<dbReference type="Gene3D" id="3.90.320.10">
    <property type="match status" value="1"/>
</dbReference>
<reference evidence="1 2" key="1">
    <citation type="submission" date="2021-11" db="EMBL/GenBank/DDBJ databases">
        <title>Whole genome of Geoglobus acetivorans.</title>
        <authorList>
            <person name="Liu D."/>
        </authorList>
    </citation>
    <scope>NUCLEOTIDE SEQUENCE [LARGE SCALE GENOMIC DNA]</scope>
    <source>
        <strain evidence="1 2">SBH6</strain>
    </source>
</reference>
<sequence length="210" mass="25173">MIKIGDITSFISCPRLAYFRMHHEKGVANEYHAVREIFLSLRKGYDYEWAYERFSTLYPDSKETFTLAASKLRYSEELERIRPRAWEVYFESERLRLRGVVDEITENGRFLVVMLKKISDKFTFKERMRMTAISAISGIKEGYVYYAYDGVLAEFKETRKDRYNLLRILEKLRKIEKGFLPERREGKRCEICEYSDECNTKPETFASRFF</sequence>
<organism evidence="1 2">
    <name type="scientific">Geoglobus acetivorans</name>
    <dbReference type="NCBI Taxonomy" id="565033"/>
    <lineage>
        <taxon>Archaea</taxon>
        <taxon>Methanobacteriati</taxon>
        <taxon>Methanobacteriota</taxon>
        <taxon>Archaeoglobi</taxon>
        <taxon>Archaeoglobales</taxon>
        <taxon>Archaeoglobaceae</taxon>
        <taxon>Geoglobus</taxon>
    </lineage>
</organism>
<keyword evidence="2" id="KW-1185">Reference proteome</keyword>
<dbReference type="Proteomes" id="UP001492541">
    <property type="component" value="Chromosome"/>
</dbReference>
<dbReference type="GeneID" id="90449120"/>
<proteinExistence type="predicted"/>
<dbReference type="InterPro" id="IPR011604">
    <property type="entry name" value="PDDEXK-like_dom_sf"/>
</dbReference>
<dbReference type="RefSeq" id="WP_193807677.1">
    <property type="nucleotide sequence ID" value="NZ_CP087714.1"/>
</dbReference>
<accession>A0ABZ3H5J9</accession>
<name>A0ABZ3H5J9_GEOAI</name>